<name>A0A409W275_9AGAR</name>
<protein>
    <submittedName>
        <fullName evidence="1">Uncharacterized protein</fullName>
    </submittedName>
</protein>
<evidence type="ECO:0000313" key="1">
    <source>
        <dbReference type="EMBL" id="PPQ72583.1"/>
    </source>
</evidence>
<dbReference type="AlphaFoldDB" id="A0A409W275"/>
<keyword evidence="2" id="KW-1185">Reference proteome</keyword>
<accession>A0A409W275</accession>
<organism evidence="1 2">
    <name type="scientific">Panaeolus cyanescens</name>
    <dbReference type="NCBI Taxonomy" id="181874"/>
    <lineage>
        <taxon>Eukaryota</taxon>
        <taxon>Fungi</taxon>
        <taxon>Dikarya</taxon>
        <taxon>Basidiomycota</taxon>
        <taxon>Agaricomycotina</taxon>
        <taxon>Agaricomycetes</taxon>
        <taxon>Agaricomycetidae</taxon>
        <taxon>Agaricales</taxon>
        <taxon>Agaricineae</taxon>
        <taxon>Galeropsidaceae</taxon>
        <taxon>Panaeolus</taxon>
    </lineage>
</organism>
<sequence length="84" mass="9116">MTASGDEFEYTVGEEVVLGRDEILPGTAGFAVQGTVGTVIESRQSSDSPLYDIAVVVEGQSFRILGVPEECILKKSEVPEKYYK</sequence>
<comment type="caution">
    <text evidence="1">The sequence shown here is derived from an EMBL/GenBank/DDBJ whole genome shotgun (WGS) entry which is preliminary data.</text>
</comment>
<gene>
    <name evidence="1" type="ORF">CVT24_005092</name>
</gene>
<dbReference type="EMBL" id="NHTK01005862">
    <property type="protein sequence ID" value="PPQ72583.1"/>
    <property type="molecule type" value="Genomic_DNA"/>
</dbReference>
<reference evidence="1 2" key="1">
    <citation type="journal article" date="2018" name="Evol. Lett.">
        <title>Horizontal gene cluster transfer increased hallucinogenic mushroom diversity.</title>
        <authorList>
            <person name="Reynolds H.T."/>
            <person name="Vijayakumar V."/>
            <person name="Gluck-Thaler E."/>
            <person name="Korotkin H.B."/>
            <person name="Matheny P.B."/>
            <person name="Slot J.C."/>
        </authorList>
    </citation>
    <scope>NUCLEOTIDE SEQUENCE [LARGE SCALE GENOMIC DNA]</scope>
    <source>
        <strain evidence="1 2">2629</strain>
    </source>
</reference>
<dbReference type="InParanoid" id="A0A409W275"/>
<dbReference type="Proteomes" id="UP000284842">
    <property type="component" value="Unassembled WGS sequence"/>
</dbReference>
<proteinExistence type="predicted"/>
<evidence type="ECO:0000313" key="2">
    <source>
        <dbReference type="Proteomes" id="UP000284842"/>
    </source>
</evidence>